<dbReference type="AlphaFoldDB" id="A0AAW8TW00"/>
<proteinExistence type="predicted"/>
<dbReference type="GO" id="GO:0016747">
    <property type="term" value="F:acyltransferase activity, transferring groups other than amino-acyl groups"/>
    <property type="evidence" value="ECO:0007669"/>
    <property type="project" value="InterPro"/>
</dbReference>
<evidence type="ECO:0000259" key="1">
    <source>
        <dbReference type="PROSITE" id="PS51186"/>
    </source>
</evidence>
<dbReference type="InterPro" id="IPR016181">
    <property type="entry name" value="Acyl_CoA_acyltransferase"/>
</dbReference>
<dbReference type="EMBL" id="JARQBJ010000002">
    <property type="protein sequence ID" value="MDT2809864.1"/>
    <property type="molecule type" value="Genomic_DNA"/>
</dbReference>
<gene>
    <name evidence="2" type="ORF">P7H43_05160</name>
</gene>
<dbReference type="SUPFAM" id="SSF55729">
    <property type="entry name" value="Acyl-CoA N-acyltransferases (Nat)"/>
    <property type="match status" value="1"/>
</dbReference>
<organism evidence="2 3">
    <name type="scientific">Enterococcus asini</name>
    <dbReference type="NCBI Taxonomy" id="57732"/>
    <lineage>
        <taxon>Bacteria</taxon>
        <taxon>Bacillati</taxon>
        <taxon>Bacillota</taxon>
        <taxon>Bacilli</taxon>
        <taxon>Lactobacillales</taxon>
        <taxon>Enterococcaceae</taxon>
        <taxon>Enterococcus</taxon>
    </lineage>
</organism>
<protein>
    <submittedName>
        <fullName evidence="2">GNAT family N-acetyltransferase</fullName>
    </submittedName>
</protein>
<dbReference type="Proteomes" id="UP001256711">
    <property type="component" value="Unassembled WGS sequence"/>
</dbReference>
<feature type="domain" description="N-acetyltransferase" evidence="1">
    <location>
        <begin position="6"/>
        <end position="173"/>
    </location>
</feature>
<name>A0AAW8TW00_9ENTE</name>
<sequence>MSEIDLTLRGAEFEDAASLIDLLNQLGSETEFMSFDRFGMGLKPELLGRHLEAIAASDHQLLLVAEANGELVAVASIAADEDPRTYHIGEVGIGVLQEYWGLGLGSILLEELLDWAEVGEVLFRLELKVQVQNQRARHLYEKFGFATETIMSRGARGDQGEFLDVAFMSRLLH</sequence>
<dbReference type="Gene3D" id="3.40.630.30">
    <property type="match status" value="1"/>
</dbReference>
<dbReference type="RefSeq" id="WP_311835190.1">
    <property type="nucleotide sequence ID" value="NZ_JARQBJ010000002.1"/>
</dbReference>
<evidence type="ECO:0000313" key="3">
    <source>
        <dbReference type="Proteomes" id="UP001256711"/>
    </source>
</evidence>
<dbReference type="PANTHER" id="PTHR43072">
    <property type="entry name" value="N-ACETYLTRANSFERASE"/>
    <property type="match status" value="1"/>
</dbReference>
<evidence type="ECO:0000313" key="2">
    <source>
        <dbReference type="EMBL" id="MDT2809864.1"/>
    </source>
</evidence>
<accession>A0AAW8TW00</accession>
<comment type="caution">
    <text evidence="2">The sequence shown here is derived from an EMBL/GenBank/DDBJ whole genome shotgun (WGS) entry which is preliminary data.</text>
</comment>
<dbReference type="Pfam" id="PF00583">
    <property type="entry name" value="Acetyltransf_1"/>
    <property type="match status" value="1"/>
</dbReference>
<reference evidence="2" key="1">
    <citation type="submission" date="2023-03" db="EMBL/GenBank/DDBJ databases">
        <authorList>
            <person name="Shen W."/>
            <person name="Cai J."/>
        </authorList>
    </citation>
    <scope>NUCLEOTIDE SEQUENCE</scope>
    <source>
        <strain evidence="2">B226-2</strain>
    </source>
</reference>
<dbReference type="InterPro" id="IPR000182">
    <property type="entry name" value="GNAT_dom"/>
</dbReference>
<dbReference type="CDD" id="cd04301">
    <property type="entry name" value="NAT_SF"/>
    <property type="match status" value="1"/>
</dbReference>
<dbReference type="PROSITE" id="PS51186">
    <property type="entry name" value="GNAT"/>
    <property type="match status" value="1"/>
</dbReference>